<evidence type="ECO:0000259" key="4">
    <source>
        <dbReference type="Pfam" id="PF02275"/>
    </source>
</evidence>
<feature type="chain" id="PRO_5018041582" evidence="3">
    <location>
        <begin position="21"/>
        <end position="365"/>
    </location>
</feature>
<dbReference type="InterPro" id="IPR052193">
    <property type="entry name" value="Peptidase_C59"/>
</dbReference>
<dbReference type="InterPro" id="IPR029055">
    <property type="entry name" value="Ntn_hydrolases_N"/>
</dbReference>
<dbReference type="Proteomes" id="UP000269692">
    <property type="component" value="Unassembled WGS sequence"/>
</dbReference>
<comment type="similarity">
    <text evidence="1">Belongs to the peptidase C59 family.</text>
</comment>
<accession>A0A3L7AIA7</accession>
<keyword evidence="2 5" id="KW-0378">Hydrolase</keyword>
<dbReference type="RefSeq" id="WP_121622471.1">
    <property type="nucleotide sequence ID" value="NZ_JACIIW010000002.1"/>
</dbReference>
<evidence type="ECO:0000256" key="2">
    <source>
        <dbReference type="ARBA" id="ARBA00022801"/>
    </source>
</evidence>
<dbReference type="GO" id="GO:0016787">
    <property type="term" value="F:hydrolase activity"/>
    <property type="evidence" value="ECO:0007669"/>
    <property type="project" value="UniProtKB-KW"/>
</dbReference>
<name>A0A3L7AIA7_9HYPH</name>
<organism evidence="5 6">
    <name type="scientific">Xanthobacter tagetidis</name>
    <dbReference type="NCBI Taxonomy" id="60216"/>
    <lineage>
        <taxon>Bacteria</taxon>
        <taxon>Pseudomonadati</taxon>
        <taxon>Pseudomonadota</taxon>
        <taxon>Alphaproteobacteria</taxon>
        <taxon>Hyphomicrobiales</taxon>
        <taxon>Xanthobacteraceae</taxon>
        <taxon>Xanthobacter</taxon>
    </lineage>
</organism>
<comment type="caution">
    <text evidence="5">The sequence shown here is derived from an EMBL/GenBank/DDBJ whole genome shotgun (WGS) entry which is preliminary data.</text>
</comment>
<dbReference type="InterPro" id="IPR029132">
    <property type="entry name" value="CBAH/NAAA_C"/>
</dbReference>
<evidence type="ECO:0000313" key="6">
    <source>
        <dbReference type="Proteomes" id="UP000269692"/>
    </source>
</evidence>
<dbReference type="PANTHER" id="PTHR35527">
    <property type="entry name" value="CHOLOYLGLYCINE HYDROLASE"/>
    <property type="match status" value="1"/>
</dbReference>
<dbReference type="PANTHER" id="PTHR35527:SF2">
    <property type="entry name" value="HYDROLASE"/>
    <property type="match status" value="1"/>
</dbReference>
<reference evidence="5 6" key="1">
    <citation type="submission" date="2018-10" db="EMBL/GenBank/DDBJ databases">
        <title>Xanthobacter tagetidis genome sequencing and assembly.</title>
        <authorList>
            <person name="Maclea K.S."/>
            <person name="Goen A.E."/>
            <person name="Fatima S.A."/>
        </authorList>
    </citation>
    <scope>NUCLEOTIDE SEQUENCE [LARGE SCALE GENOMIC DNA]</scope>
    <source>
        <strain evidence="5 6">ATCC 700314</strain>
    </source>
</reference>
<gene>
    <name evidence="5" type="ORF">D9R14_06305</name>
</gene>
<protein>
    <submittedName>
        <fullName evidence="5">Linear amide C-N hydrolase</fullName>
    </submittedName>
</protein>
<evidence type="ECO:0000256" key="1">
    <source>
        <dbReference type="ARBA" id="ARBA00006625"/>
    </source>
</evidence>
<dbReference type="Gene3D" id="3.60.60.10">
    <property type="entry name" value="Penicillin V Acylase, Chain A"/>
    <property type="match status" value="1"/>
</dbReference>
<dbReference type="OrthoDB" id="9794717at2"/>
<dbReference type="Pfam" id="PF02275">
    <property type="entry name" value="CBAH"/>
    <property type="match status" value="1"/>
</dbReference>
<dbReference type="EMBL" id="RCTF01000004">
    <property type="protein sequence ID" value="RLP79967.1"/>
    <property type="molecule type" value="Genomic_DNA"/>
</dbReference>
<dbReference type="SUPFAM" id="SSF56235">
    <property type="entry name" value="N-terminal nucleophile aminohydrolases (Ntn hydrolases)"/>
    <property type="match status" value="1"/>
</dbReference>
<sequence>MLRIAMAGLMVFASLQQALACTAVDIMAADKTVIAGRTMEWAFDMKWTLKSQPKGTELTLTAPAELGLPPVKVVTTQAVVGISAEIIPGGAILEGQNASGLGMSGNFLPGFTQYQAVTKADKSYVSILGFGAWVLGMHASVAEVRAALPGIKVWADPSLPSGPTPPTIHMVFTDRTGAGIVVEYVGGELRIHDNVAHVLTNAPTYDWHLINIRNYLNLSTVGVSERNLGTANVTAIGQGGGMLGMPGDYSPPARFVRAAFLRHFITAPKTGAEARQAIGHILNTVDIPMGIAQSKDGGQLISDYTQWVSIKDLTNNTLTISDYAHRLIYLTIDLAPIFAQTAPSAKLVTDLPYPAVIDGTAALKN</sequence>
<feature type="domain" description="Choloylglycine hydrolase/NAAA C-terminal" evidence="4">
    <location>
        <begin position="21"/>
        <end position="317"/>
    </location>
</feature>
<evidence type="ECO:0000256" key="3">
    <source>
        <dbReference type="SAM" id="SignalP"/>
    </source>
</evidence>
<evidence type="ECO:0000313" key="5">
    <source>
        <dbReference type="EMBL" id="RLP79967.1"/>
    </source>
</evidence>
<dbReference type="CDD" id="cd00542">
    <property type="entry name" value="Ntn_PVA"/>
    <property type="match status" value="1"/>
</dbReference>
<dbReference type="AlphaFoldDB" id="A0A3L7AIA7"/>
<keyword evidence="3" id="KW-0732">Signal</keyword>
<keyword evidence="6" id="KW-1185">Reference proteome</keyword>
<feature type="signal peptide" evidence="3">
    <location>
        <begin position="1"/>
        <end position="20"/>
    </location>
</feature>
<proteinExistence type="inferred from homology"/>